<name>A0A9J6D7S4_RHIMP</name>
<dbReference type="PANTHER" id="PTHR34717:SF1">
    <property type="entry name" value="EG:BACR7A4.20 PROTEIN"/>
    <property type="match status" value="1"/>
</dbReference>
<sequence length="200" mass="22666">MPGVSLRWEASLVQEPSGFYCPLGPGVVYLFRYLVASARLAYLLRRKGRQFEYVEPQKYDDIVSNCAVCAPAEWDCECPRPKPELEKSEDSVFFYGVNSDGDRLVVSVSRLSTHVAELWLALYTSDGTRYKLPTTLTLDRSAGSCFSAAGLRLQCLAPNRRWRVAFNGLLRQVYSDHADNSVWASQIYRYQQENIGTSKE</sequence>
<dbReference type="EMBL" id="JABSTU010000011">
    <property type="protein sequence ID" value="KAH8010072.1"/>
    <property type="molecule type" value="Genomic_DNA"/>
</dbReference>
<dbReference type="VEuPathDB" id="VectorBase:LOC119177847"/>
<keyword evidence="2" id="KW-1185">Reference proteome</keyword>
<gene>
    <name evidence="1" type="ORF">HPB51_024747</name>
</gene>
<accession>A0A9J6D7S4</accession>
<reference evidence="1" key="2">
    <citation type="submission" date="2021-09" db="EMBL/GenBank/DDBJ databases">
        <authorList>
            <person name="Jia N."/>
            <person name="Wang J."/>
            <person name="Shi W."/>
            <person name="Du L."/>
            <person name="Sun Y."/>
            <person name="Zhan W."/>
            <person name="Jiang J."/>
            <person name="Wang Q."/>
            <person name="Zhang B."/>
            <person name="Ji P."/>
            <person name="Sakyi L.B."/>
            <person name="Cui X."/>
            <person name="Yuan T."/>
            <person name="Jiang B."/>
            <person name="Yang W."/>
            <person name="Lam T.T.-Y."/>
            <person name="Chang Q."/>
            <person name="Ding S."/>
            <person name="Wang X."/>
            <person name="Zhu J."/>
            <person name="Ruan X."/>
            <person name="Zhao L."/>
            <person name="Wei J."/>
            <person name="Que T."/>
            <person name="Du C."/>
            <person name="Cheng J."/>
            <person name="Dai P."/>
            <person name="Han X."/>
            <person name="Huang E."/>
            <person name="Gao Y."/>
            <person name="Liu J."/>
            <person name="Shao H."/>
            <person name="Ye R."/>
            <person name="Li L."/>
            <person name="Wei W."/>
            <person name="Wang X."/>
            <person name="Wang C."/>
            <person name="Huo Q."/>
            <person name="Li W."/>
            <person name="Guo W."/>
            <person name="Chen H."/>
            <person name="Chen S."/>
            <person name="Zhou L."/>
            <person name="Zhou L."/>
            <person name="Ni X."/>
            <person name="Tian J."/>
            <person name="Zhou Y."/>
            <person name="Sheng Y."/>
            <person name="Liu T."/>
            <person name="Pan Y."/>
            <person name="Xia L."/>
            <person name="Li J."/>
            <person name="Zhao F."/>
            <person name="Cao W."/>
        </authorList>
    </citation>
    <scope>NUCLEOTIDE SEQUENCE</scope>
    <source>
        <strain evidence="1">Rmic-2018</strain>
        <tissue evidence="1">Larvae</tissue>
    </source>
</reference>
<comment type="caution">
    <text evidence="1">The sequence shown here is derived from an EMBL/GenBank/DDBJ whole genome shotgun (WGS) entry which is preliminary data.</text>
</comment>
<organism evidence="1 2">
    <name type="scientific">Rhipicephalus microplus</name>
    <name type="common">Cattle tick</name>
    <name type="synonym">Boophilus microplus</name>
    <dbReference type="NCBI Taxonomy" id="6941"/>
    <lineage>
        <taxon>Eukaryota</taxon>
        <taxon>Metazoa</taxon>
        <taxon>Ecdysozoa</taxon>
        <taxon>Arthropoda</taxon>
        <taxon>Chelicerata</taxon>
        <taxon>Arachnida</taxon>
        <taxon>Acari</taxon>
        <taxon>Parasitiformes</taxon>
        <taxon>Ixodida</taxon>
        <taxon>Ixodoidea</taxon>
        <taxon>Ixodidae</taxon>
        <taxon>Rhipicephalinae</taxon>
        <taxon>Rhipicephalus</taxon>
        <taxon>Boophilus</taxon>
    </lineage>
</organism>
<reference evidence="1" key="1">
    <citation type="journal article" date="2020" name="Cell">
        <title>Large-Scale Comparative Analyses of Tick Genomes Elucidate Their Genetic Diversity and Vector Capacities.</title>
        <authorList>
            <consortium name="Tick Genome and Microbiome Consortium (TIGMIC)"/>
            <person name="Jia N."/>
            <person name="Wang J."/>
            <person name="Shi W."/>
            <person name="Du L."/>
            <person name="Sun Y."/>
            <person name="Zhan W."/>
            <person name="Jiang J.F."/>
            <person name="Wang Q."/>
            <person name="Zhang B."/>
            <person name="Ji P."/>
            <person name="Bell-Sakyi L."/>
            <person name="Cui X.M."/>
            <person name="Yuan T.T."/>
            <person name="Jiang B.G."/>
            <person name="Yang W.F."/>
            <person name="Lam T.T."/>
            <person name="Chang Q.C."/>
            <person name="Ding S.J."/>
            <person name="Wang X.J."/>
            <person name="Zhu J.G."/>
            <person name="Ruan X.D."/>
            <person name="Zhao L."/>
            <person name="Wei J.T."/>
            <person name="Ye R.Z."/>
            <person name="Que T.C."/>
            <person name="Du C.H."/>
            <person name="Zhou Y.H."/>
            <person name="Cheng J.X."/>
            <person name="Dai P.F."/>
            <person name="Guo W.B."/>
            <person name="Han X.H."/>
            <person name="Huang E.J."/>
            <person name="Li L.F."/>
            <person name="Wei W."/>
            <person name="Gao Y.C."/>
            <person name="Liu J.Z."/>
            <person name="Shao H.Z."/>
            <person name="Wang X."/>
            <person name="Wang C.C."/>
            <person name="Yang T.C."/>
            <person name="Huo Q.B."/>
            <person name="Li W."/>
            <person name="Chen H.Y."/>
            <person name="Chen S.E."/>
            <person name="Zhou L.G."/>
            <person name="Ni X.B."/>
            <person name="Tian J.H."/>
            <person name="Sheng Y."/>
            <person name="Liu T."/>
            <person name="Pan Y.S."/>
            <person name="Xia L.Y."/>
            <person name="Li J."/>
            <person name="Zhao F."/>
            <person name="Cao W.C."/>
        </authorList>
    </citation>
    <scope>NUCLEOTIDE SEQUENCE</scope>
    <source>
        <strain evidence="1">Rmic-2018</strain>
    </source>
</reference>
<evidence type="ECO:0000313" key="1">
    <source>
        <dbReference type="EMBL" id="KAH8010072.1"/>
    </source>
</evidence>
<dbReference type="PANTHER" id="PTHR34717">
    <property type="entry name" value="EG:BACR7A4.20 PROTEIN"/>
    <property type="match status" value="1"/>
</dbReference>
<evidence type="ECO:0000313" key="2">
    <source>
        <dbReference type="Proteomes" id="UP000821866"/>
    </source>
</evidence>
<proteinExistence type="predicted"/>
<protein>
    <submittedName>
        <fullName evidence="1">Uncharacterized protein</fullName>
    </submittedName>
</protein>
<dbReference type="Proteomes" id="UP000821866">
    <property type="component" value="Chromosome 9"/>
</dbReference>
<dbReference type="AlphaFoldDB" id="A0A9J6D7S4"/>